<dbReference type="OrthoDB" id="2801457at2759"/>
<dbReference type="Proteomes" id="UP000076727">
    <property type="component" value="Unassembled WGS sequence"/>
</dbReference>
<proteinExistence type="predicted"/>
<keyword evidence="3" id="KW-1185">Reference proteome</keyword>
<accession>A0A165QBA5</accession>
<evidence type="ECO:0000256" key="1">
    <source>
        <dbReference type="SAM" id="MobiDB-lite"/>
    </source>
</evidence>
<evidence type="ECO:0000313" key="3">
    <source>
        <dbReference type="Proteomes" id="UP000076727"/>
    </source>
</evidence>
<evidence type="ECO:0000313" key="2">
    <source>
        <dbReference type="EMBL" id="KZT69238.1"/>
    </source>
</evidence>
<sequence>MRNSASTFHSMPTIEPRRSSSDASAPSDQDPPPIAIVPDEILHHIFLLVAGEAWDNRGTTATLSWDDIPCLAISLVCRYWRRFALASPRLWCYLSITLHSSVEQLEAFIERSQDRPLFVKYTGSAYIVKPDSSWGRKGIVLVDQSHRLAEFHVAELRSEDVTALLSFFRKPAPLLRRLSLHAPVQLHGPSMFSRDLPSLRDIELSGILLRWIPYRDMDTMVLKDQFTPSLGRLLLTLKDCPKLRVLKLGLLGAMDSAAVLGGMSSSGDPQPEAVHLPFLQEFSLSSLVAHDIVAVLRYLTFPKTTAVDLKFFGHQNIPLTLARDCPSLGAIATAQESIILELIGALEWSAHIVLRTPDNKLQMEWEWYEAGGLPDILDTAGFSAISLPALKHLSIVANSFRLREAQWLQILAPVPTVRTLALDVRNSMVLELFSALSCTPEAESTDGPVQLPICPEMTDLKLTHLDGPLTILRGLVDSVEKRALHGYPLLSIEIISQAGKPLFEEICPRLRRCVGVVNVKHDDHYPTGYEPLLAHLDG</sequence>
<protein>
    <submittedName>
        <fullName evidence="2">Uncharacterized protein</fullName>
    </submittedName>
</protein>
<feature type="region of interest" description="Disordered" evidence="1">
    <location>
        <begin position="1"/>
        <end position="30"/>
    </location>
</feature>
<dbReference type="SUPFAM" id="SSF81383">
    <property type="entry name" value="F-box domain"/>
    <property type="match status" value="1"/>
</dbReference>
<gene>
    <name evidence="2" type="ORF">DAEQUDRAFT_269291</name>
</gene>
<reference evidence="2 3" key="1">
    <citation type="journal article" date="2016" name="Mol. Biol. Evol.">
        <title>Comparative Genomics of Early-Diverging Mushroom-Forming Fungi Provides Insights into the Origins of Lignocellulose Decay Capabilities.</title>
        <authorList>
            <person name="Nagy L.G."/>
            <person name="Riley R."/>
            <person name="Tritt A."/>
            <person name="Adam C."/>
            <person name="Daum C."/>
            <person name="Floudas D."/>
            <person name="Sun H."/>
            <person name="Yadav J.S."/>
            <person name="Pangilinan J."/>
            <person name="Larsson K.H."/>
            <person name="Matsuura K."/>
            <person name="Barry K."/>
            <person name="Labutti K."/>
            <person name="Kuo R."/>
            <person name="Ohm R.A."/>
            <person name="Bhattacharya S.S."/>
            <person name="Shirouzu T."/>
            <person name="Yoshinaga Y."/>
            <person name="Martin F.M."/>
            <person name="Grigoriev I.V."/>
            <person name="Hibbett D.S."/>
        </authorList>
    </citation>
    <scope>NUCLEOTIDE SEQUENCE [LARGE SCALE GENOMIC DNA]</scope>
    <source>
        <strain evidence="2 3">L-15889</strain>
    </source>
</reference>
<dbReference type="AlphaFoldDB" id="A0A165QBA5"/>
<dbReference type="Gene3D" id="1.20.1280.50">
    <property type="match status" value="1"/>
</dbReference>
<feature type="compositionally biased region" description="Polar residues" evidence="1">
    <location>
        <begin position="1"/>
        <end position="10"/>
    </location>
</feature>
<organism evidence="2 3">
    <name type="scientific">Daedalea quercina L-15889</name>
    <dbReference type="NCBI Taxonomy" id="1314783"/>
    <lineage>
        <taxon>Eukaryota</taxon>
        <taxon>Fungi</taxon>
        <taxon>Dikarya</taxon>
        <taxon>Basidiomycota</taxon>
        <taxon>Agaricomycotina</taxon>
        <taxon>Agaricomycetes</taxon>
        <taxon>Polyporales</taxon>
        <taxon>Fomitopsis</taxon>
    </lineage>
</organism>
<dbReference type="EMBL" id="KV429059">
    <property type="protein sequence ID" value="KZT69238.1"/>
    <property type="molecule type" value="Genomic_DNA"/>
</dbReference>
<dbReference type="InterPro" id="IPR036047">
    <property type="entry name" value="F-box-like_dom_sf"/>
</dbReference>
<name>A0A165QBA5_9APHY</name>